<protein>
    <submittedName>
        <fullName evidence="5">Zingipain-2-like</fullName>
    </submittedName>
</protein>
<dbReference type="Pfam" id="PF08246">
    <property type="entry name" value="Inhibitor_I29"/>
    <property type="match status" value="1"/>
</dbReference>
<dbReference type="Gene3D" id="3.90.70.10">
    <property type="entry name" value="Cysteine proteinases"/>
    <property type="match status" value="1"/>
</dbReference>
<dbReference type="PROSITE" id="PS00640">
    <property type="entry name" value="THIOL_PROTEASE_ASN"/>
    <property type="match status" value="1"/>
</dbReference>
<dbReference type="KEGG" id="dci:103505616"/>
<proteinExistence type="inferred from homology"/>
<dbReference type="SUPFAM" id="SSF54001">
    <property type="entry name" value="Cysteine proteinases"/>
    <property type="match status" value="1"/>
</dbReference>
<dbReference type="InterPro" id="IPR000668">
    <property type="entry name" value="Peptidase_C1A_C"/>
</dbReference>
<evidence type="ECO:0000256" key="1">
    <source>
        <dbReference type="ARBA" id="ARBA00008455"/>
    </source>
</evidence>
<dbReference type="GeneID" id="103505616"/>
<reference evidence="5" key="1">
    <citation type="submission" date="2025-08" db="UniProtKB">
        <authorList>
            <consortium name="RefSeq"/>
        </authorList>
    </citation>
    <scope>IDENTIFICATION</scope>
</reference>
<accession>A0A3Q0IKF7</accession>
<dbReference type="Proteomes" id="UP000079169">
    <property type="component" value="Unplaced"/>
</dbReference>
<dbReference type="InterPro" id="IPR039417">
    <property type="entry name" value="Peptidase_C1A_papain-like"/>
</dbReference>
<evidence type="ECO:0000313" key="4">
    <source>
        <dbReference type="Proteomes" id="UP000079169"/>
    </source>
</evidence>
<dbReference type="SMART" id="SM00645">
    <property type="entry name" value="Pept_C1"/>
    <property type="match status" value="1"/>
</dbReference>
<dbReference type="PaxDb" id="121845-A0A3Q0IKF7"/>
<name>A0A3Q0IKF7_DIACI</name>
<dbReference type="InterPro" id="IPR025661">
    <property type="entry name" value="Pept_asp_AS"/>
</dbReference>
<feature type="domain" description="Cathepsin propeptide inhibitor" evidence="3">
    <location>
        <begin position="1"/>
        <end position="54"/>
    </location>
</feature>
<evidence type="ECO:0000313" key="5">
    <source>
        <dbReference type="RefSeq" id="XP_026676724.1"/>
    </source>
</evidence>
<gene>
    <name evidence="5" type="primary">LOC103505616</name>
</gene>
<dbReference type="InterPro" id="IPR013201">
    <property type="entry name" value="Prot_inhib_I29"/>
</dbReference>
<evidence type="ECO:0000259" key="2">
    <source>
        <dbReference type="SMART" id="SM00645"/>
    </source>
</evidence>
<dbReference type="InterPro" id="IPR013128">
    <property type="entry name" value="Peptidase_C1A"/>
</dbReference>
<dbReference type="RefSeq" id="XP_026676724.1">
    <property type="nucleotide sequence ID" value="XM_026820923.1"/>
</dbReference>
<comment type="similarity">
    <text evidence="1">Belongs to the peptidase C1 family.</text>
</comment>
<dbReference type="GO" id="GO:0008234">
    <property type="term" value="F:cysteine-type peptidase activity"/>
    <property type="evidence" value="ECO:0007669"/>
    <property type="project" value="InterPro"/>
</dbReference>
<dbReference type="SMART" id="SM00848">
    <property type="entry name" value="Inhibitor_I29"/>
    <property type="match status" value="1"/>
</dbReference>
<evidence type="ECO:0000259" key="3">
    <source>
        <dbReference type="SMART" id="SM00848"/>
    </source>
</evidence>
<keyword evidence="4" id="KW-1185">Reference proteome</keyword>
<organism evidence="4 5">
    <name type="scientific">Diaphorina citri</name>
    <name type="common">Asian citrus psyllid</name>
    <dbReference type="NCBI Taxonomy" id="121845"/>
    <lineage>
        <taxon>Eukaryota</taxon>
        <taxon>Metazoa</taxon>
        <taxon>Ecdysozoa</taxon>
        <taxon>Arthropoda</taxon>
        <taxon>Hexapoda</taxon>
        <taxon>Insecta</taxon>
        <taxon>Pterygota</taxon>
        <taxon>Neoptera</taxon>
        <taxon>Paraneoptera</taxon>
        <taxon>Hemiptera</taxon>
        <taxon>Sternorrhyncha</taxon>
        <taxon>Psylloidea</taxon>
        <taxon>Psyllidae</taxon>
        <taxon>Diaphorininae</taxon>
        <taxon>Diaphorina</taxon>
    </lineage>
</organism>
<dbReference type="Pfam" id="PF00112">
    <property type="entry name" value="Peptidase_C1"/>
    <property type="match status" value="1"/>
</dbReference>
<dbReference type="STRING" id="121845.A0A3Q0IKF7"/>
<dbReference type="GO" id="GO:0006508">
    <property type="term" value="P:proteolysis"/>
    <property type="evidence" value="ECO:0007669"/>
    <property type="project" value="InterPro"/>
</dbReference>
<sequence length="326" mass="36304">MRDHDKVYSSVEDLLRRHENFVTNVEKAEDYQREDSGTAVFEVNKFFDLSDSDLQQLTGLNLDSTLEDIQPSLQAPFSSNQTDTEMRAFQFNSLRHGDDLPEAFDWRAEGVISKVKEQGKCACCWAFSAVGVVEAMHAIQGNNLTELSVQQLVDCDMSNGGCNGGRMDDALQYIIDNGGVVSDQAYPYKASESERGCLVGEEEGFKVKVKEYSRIPYGEEEEMKKWVATRGPLSVGMNANGLFYYSGGVIDLNQRLCNPKAQNHALIIVGYGEEEKKDGTSIPYWIVKNSWGSDWGEKGYFRIRRGADTCGISYFVHGAITEGIGA</sequence>
<dbReference type="FunFam" id="3.90.70.10:FF:000103">
    <property type="entry name" value="Hypothetical LOC496748"/>
    <property type="match status" value="1"/>
</dbReference>
<dbReference type="PRINTS" id="PR00705">
    <property type="entry name" value="PAPAIN"/>
</dbReference>
<dbReference type="AlphaFoldDB" id="A0A3Q0IKF7"/>
<dbReference type="CDD" id="cd02248">
    <property type="entry name" value="Peptidase_C1A"/>
    <property type="match status" value="1"/>
</dbReference>
<feature type="domain" description="Peptidase C1A papain C-terminal" evidence="2">
    <location>
        <begin position="100"/>
        <end position="320"/>
    </location>
</feature>
<dbReference type="InterPro" id="IPR038765">
    <property type="entry name" value="Papain-like_cys_pep_sf"/>
</dbReference>
<dbReference type="PANTHER" id="PTHR12411">
    <property type="entry name" value="CYSTEINE PROTEASE FAMILY C1-RELATED"/>
    <property type="match status" value="1"/>
</dbReference>